<dbReference type="AlphaFoldDB" id="A0A291HN98"/>
<feature type="compositionally biased region" description="Low complexity" evidence="1">
    <location>
        <begin position="88"/>
        <end position="98"/>
    </location>
</feature>
<dbReference type="KEGG" id="zdf:AN401_06895"/>
<proteinExistence type="predicted"/>
<feature type="signal peptide" evidence="2">
    <location>
        <begin position="1"/>
        <end position="20"/>
    </location>
</feature>
<keyword evidence="2" id="KW-0732">Signal</keyword>
<dbReference type="Proteomes" id="UP000217763">
    <property type="component" value="Chromosome"/>
</dbReference>
<evidence type="ECO:0000313" key="4">
    <source>
        <dbReference type="Proteomes" id="UP000217763"/>
    </source>
</evidence>
<dbReference type="EMBL" id="CP012621">
    <property type="protein sequence ID" value="ATG73614.1"/>
    <property type="molecule type" value="Genomic_DNA"/>
</dbReference>
<dbReference type="PROSITE" id="PS51257">
    <property type="entry name" value="PROKAR_LIPOPROTEIN"/>
    <property type="match status" value="1"/>
</dbReference>
<evidence type="ECO:0000256" key="1">
    <source>
        <dbReference type="SAM" id="MobiDB-lite"/>
    </source>
</evidence>
<name>A0A291HN98_9GAMM</name>
<feature type="chain" id="PRO_5013194511" description="Late embryogenesis abundant protein" evidence="2">
    <location>
        <begin position="21"/>
        <end position="121"/>
    </location>
</feature>
<keyword evidence="4" id="KW-1185">Reference proteome</keyword>
<feature type="region of interest" description="Disordered" evidence="1">
    <location>
        <begin position="62"/>
        <end position="106"/>
    </location>
</feature>
<gene>
    <name evidence="3" type="ORF">AN401_06895</name>
</gene>
<evidence type="ECO:0000313" key="3">
    <source>
        <dbReference type="EMBL" id="ATG73614.1"/>
    </source>
</evidence>
<sequence>MKKSLLNVLLFTSVTAFGLAACDNQGPAEQAGENVDEVIENVQEQGEQMTDDAAEALGVEQQGTMEALGEKLDDAASSAADAADDAMDAASEQAAEMEQAMDEAAAEAEQKLNELMEESNQ</sequence>
<dbReference type="Gene3D" id="1.20.120.20">
    <property type="entry name" value="Apolipoprotein"/>
    <property type="match status" value="1"/>
</dbReference>
<accession>A0A291HN98</accession>
<reference evidence="4" key="1">
    <citation type="submission" date="2015-09" db="EMBL/GenBank/DDBJ databases">
        <authorList>
            <person name="Shao Z."/>
            <person name="Wang L."/>
        </authorList>
    </citation>
    <scope>NUCLEOTIDE SEQUENCE [LARGE SCALE GENOMIC DNA]</scope>
    <source>
        <strain evidence="4">F13-1</strain>
    </source>
</reference>
<organism evidence="3 4">
    <name type="scientific">Zobellella denitrificans</name>
    <dbReference type="NCBI Taxonomy" id="347534"/>
    <lineage>
        <taxon>Bacteria</taxon>
        <taxon>Pseudomonadati</taxon>
        <taxon>Pseudomonadota</taxon>
        <taxon>Gammaproteobacteria</taxon>
        <taxon>Aeromonadales</taxon>
        <taxon>Aeromonadaceae</taxon>
        <taxon>Zobellella</taxon>
    </lineage>
</organism>
<dbReference type="RefSeq" id="WP_096778892.1">
    <property type="nucleotide sequence ID" value="NZ_CP012621.1"/>
</dbReference>
<protein>
    <recommendedName>
        <fullName evidence="5">Late embryogenesis abundant protein</fullName>
    </recommendedName>
</protein>
<evidence type="ECO:0000256" key="2">
    <source>
        <dbReference type="SAM" id="SignalP"/>
    </source>
</evidence>
<evidence type="ECO:0008006" key="5">
    <source>
        <dbReference type="Google" id="ProtNLM"/>
    </source>
</evidence>